<dbReference type="RefSeq" id="WP_214438898.1">
    <property type="nucleotide sequence ID" value="NZ_JAECZB010000016.1"/>
</dbReference>
<sequence>MNSQTDQTTTTADESAIRTFHHHRVASWTHRIQRTGTLGVMCRIDAQLVRI</sequence>
<dbReference type="AlphaFoldDB" id="A0A8J7HHE1"/>
<name>A0A8J7HHE1_9CYAN</name>
<dbReference type="Proteomes" id="UP000599391">
    <property type="component" value="Unassembled WGS sequence"/>
</dbReference>
<reference evidence="1 2" key="1">
    <citation type="journal article" date="2021" name="Int. J. Syst. Evol. Microbiol.">
        <title>Amazonocrinis nigriterrae gen. nov., sp. nov., Atlanticothrix silvestris gen. nov., sp. nov. and Dendronalium phyllosphericum gen. nov., sp. nov., nostocacean cyanobacteria from Brazilian environments.</title>
        <authorList>
            <person name="Alvarenga D.O."/>
            <person name="Andreote A.P.D."/>
            <person name="Branco L.H.Z."/>
            <person name="Delbaje E."/>
            <person name="Cruz R.B."/>
            <person name="Varani A.M."/>
            <person name="Fiore M.F."/>
        </authorList>
    </citation>
    <scope>NUCLEOTIDE SEQUENCE [LARGE SCALE GENOMIC DNA]</scope>
    <source>
        <strain evidence="1 2">CENA357</strain>
    </source>
</reference>
<protein>
    <submittedName>
        <fullName evidence="1">Uncharacterized protein</fullName>
    </submittedName>
</protein>
<evidence type="ECO:0000313" key="2">
    <source>
        <dbReference type="Proteomes" id="UP000599391"/>
    </source>
</evidence>
<comment type="caution">
    <text evidence="1">The sequence shown here is derived from an EMBL/GenBank/DDBJ whole genome shotgun (WGS) entry which is preliminary data.</text>
</comment>
<dbReference type="EMBL" id="JAECZB010000016">
    <property type="protein sequence ID" value="MBH8552591.1"/>
    <property type="molecule type" value="Genomic_DNA"/>
</dbReference>
<proteinExistence type="predicted"/>
<evidence type="ECO:0000313" key="1">
    <source>
        <dbReference type="EMBL" id="MBH8552591.1"/>
    </source>
</evidence>
<keyword evidence="2" id="KW-1185">Reference proteome</keyword>
<organism evidence="1 2">
    <name type="scientific">Atlanticothrix silvestris CENA357</name>
    <dbReference type="NCBI Taxonomy" id="1725252"/>
    <lineage>
        <taxon>Bacteria</taxon>
        <taxon>Bacillati</taxon>
        <taxon>Cyanobacteriota</taxon>
        <taxon>Cyanophyceae</taxon>
        <taxon>Nostocales</taxon>
        <taxon>Nodulariaceae</taxon>
        <taxon>Atlanticothrix</taxon>
        <taxon>Atlanticothrix silvestris</taxon>
    </lineage>
</organism>
<gene>
    <name evidence="1" type="ORF">I8751_09430</name>
</gene>
<accession>A0A8J7HHE1</accession>